<evidence type="ECO:0000313" key="2">
    <source>
        <dbReference type="EMBL" id="MDQ0567145.1"/>
    </source>
</evidence>
<dbReference type="EMBL" id="WTYG01000004">
    <property type="protein sequence ID" value="MXP36522.1"/>
    <property type="molecule type" value="Genomic_DNA"/>
</dbReference>
<evidence type="ECO:0000256" key="1">
    <source>
        <dbReference type="SAM" id="Phobius"/>
    </source>
</evidence>
<keyword evidence="5" id="KW-1185">Reference proteome</keyword>
<proteinExistence type="predicted"/>
<protein>
    <submittedName>
        <fullName evidence="2">Mercuric ion transport protein</fullName>
    </submittedName>
</protein>
<comment type="caution">
    <text evidence="3">The sequence shown here is derived from an EMBL/GenBank/DDBJ whole genome shotgun (WGS) entry which is preliminary data.</text>
</comment>
<reference evidence="2 5" key="2">
    <citation type="submission" date="2023-07" db="EMBL/GenBank/DDBJ databases">
        <title>Genomic Encyclopedia of Type Strains, Phase IV (KMG-IV): sequencing the most valuable type-strain genomes for metagenomic binning, comparative biology and taxonomic classification.</title>
        <authorList>
            <person name="Goeker M."/>
        </authorList>
    </citation>
    <scope>NUCLEOTIDE SEQUENCE [LARGE SCALE GENOMIC DNA]</scope>
    <source>
        <strain evidence="2 5">DSM 14432</strain>
    </source>
</reference>
<feature type="transmembrane region" description="Helical" evidence="1">
    <location>
        <begin position="105"/>
        <end position="124"/>
    </location>
</feature>
<reference evidence="3 4" key="1">
    <citation type="submission" date="2019-12" db="EMBL/GenBank/DDBJ databases">
        <title>Genomic-based taxomic classification of the family Erythrobacteraceae.</title>
        <authorList>
            <person name="Xu L."/>
        </authorList>
    </citation>
    <scope>NUCLEOTIDE SEQUENCE [LARGE SCALE GENOMIC DNA]</scope>
    <source>
        <strain evidence="3 4">CGMCC 1.8703</strain>
    </source>
</reference>
<sequence>MAEPTHAVEPLPLHDGKTTVVSIISSSAAVLAACSCCILPMVLVAAGLSASLSSVLAPLGSLHWPMTAFSMIAVAASWLIVLRKYRHKSHCHSRAAVKWLKNRQIILLLVATVMSFIAAAWGYFEPTLMKAFM</sequence>
<organism evidence="3 4">
    <name type="scientific">Qipengyuania citrea</name>
    <dbReference type="NCBI Taxonomy" id="225971"/>
    <lineage>
        <taxon>Bacteria</taxon>
        <taxon>Pseudomonadati</taxon>
        <taxon>Pseudomonadota</taxon>
        <taxon>Alphaproteobacteria</taxon>
        <taxon>Sphingomonadales</taxon>
        <taxon>Erythrobacteraceae</taxon>
        <taxon>Qipengyuania</taxon>
    </lineage>
</organism>
<keyword evidence="1" id="KW-0812">Transmembrane</keyword>
<evidence type="ECO:0000313" key="5">
    <source>
        <dbReference type="Proteomes" id="UP001238601"/>
    </source>
</evidence>
<keyword evidence="1" id="KW-1133">Transmembrane helix</keyword>
<gene>
    <name evidence="3" type="ORF">GRI55_12185</name>
    <name evidence="2" type="ORF">QOZ97_002692</name>
</gene>
<evidence type="ECO:0000313" key="4">
    <source>
        <dbReference type="Proteomes" id="UP000439914"/>
    </source>
</evidence>
<dbReference type="AlphaFoldDB" id="A0A6I4UC49"/>
<accession>A0A6I4UC49</accession>
<name>A0A6I4UC49_9SPHN</name>
<feature type="transmembrane region" description="Helical" evidence="1">
    <location>
        <begin position="66"/>
        <end position="85"/>
    </location>
</feature>
<dbReference type="GeneID" id="93687514"/>
<dbReference type="Proteomes" id="UP000439914">
    <property type="component" value="Unassembled WGS sequence"/>
</dbReference>
<dbReference type="Proteomes" id="UP001238601">
    <property type="component" value="Unassembled WGS sequence"/>
</dbReference>
<dbReference type="EMBL" id="JAUSWK010000003">
    <property type="protein sequence ID" value="MDQ0567145.1"/>
    <property type="molecule type" value="Genomic_DNA"/>
</dbReference>
<evidence type="ECO:0000313" key="3">
    <source>
        <dbReference type="EMBL" id="MXP36522.1"/>
    </source>
</evidence>
<feature type="transmembrane region" description="Helical" evidence="1">
    <location>
        <begin position="20"/>
        <end position="46"/>
    </location>
</feature>
<keyword evidence="1" id="KW-0472">Membrane</keyword>
<dbReference type="RefSeq" id="WP_156323799.1">
    <property type="nucleotide sequence ID" value="NZ_JAUSWK010000003.1"/>
</dbReference>